<evidence type="ECO:0000256" key="1">
    <source>
        <dbReference type="SAM" id="Phobius"/>
    </source>
</evidence>
<dbReference type="Pfam" id="PF07670">
    <property type="entry name" value="Gate"/>
    <property type="match status" value="1"/>
</dbReference>
<feature type="transmembrane region" description="Helical" evidence="1">
    <location>
        <begin position="150"/>
        <end position="172"/>
    </location>
</feature>
<keyword evidence="1" id="KW-1133">Transmembrane helix</keyword>
<feature type="transmembrane region" description="Helical" evidence="1">
    <location>
        <begin position="75"/>
        <end position="95"/>
    </location>
</feature>
<gene>
    <name evidence="3" type="ORF">MMH89_00490</name>
</gene>
<proteinExistence type="predicted"/>
<keyword evidence="1" id="KW-0472">Membrane</keyword>
<dbReference type="InterPro" id="IPR011642">
    <property type="entry name" value="Gate_dom"/>
</dbReference>
<feature type="transmembrane region" description="Helical" evidence="1">
    <location>
        <begin position="44"/>
        <end position="63"/>
    </location>
</feature>
<dbReference type="Proteomes" id="UP001055955">
    <property type="component" value="Chromosome"/>
</dbReference>
<keyword evidence="4" id="KW-1185">Reference proteome</keyword>
<evidence type="ECO:0000259" key="2">
    <source>
        <dbReference type="Pfam" id="PF07670"/>
    </source>
</evidence>
<accession>A0ABY5DK33</accession>
<feature type="transmembrane region" description="Helical" evidence="1">
    <location>
        <begin position="115"/>
        <end position="138"/>
    </location>
</feature>
<protein>
    <submittedName>
        <fullName evidence="3">Spore maturation protein</fullName>
    </submittedName>
</protein>
<dbReference type="PANTHER" id="PTHR35793">
    <property type="entry name" value="INNER MEMBRANE PROTEIN YJIG"/>
    <property type="match status" value="1"/>
</dbReference>
<sequence>MIAFSSLIFASIILFIPLHGLSNRLDIYNSFLNGGRNSFQVVVNIIPTIVGMYVAIGMLRASGFFDFLEIQLDPFLSLFNIPAAIVPLIIMRPLSGSGSIALLAETIQYFGPDSIEAITAATILGSTETTFYVVSVYFGAVGVKHYRYSVAIGLLADLAGIISAIVVCKYLFL</sequence>
<dbReference type="InterPro" id="IPR052549">
    <property type="entry name" value="SpmB"/>
</dbReference>
<evidence type="ECO:0000313" key="4">
    <source>
        <dbReference type="Proteomes" id="UP001055955"/>
    </source>
</evidence>
<keyword evidence="1" id="KW-0812">Transmembrane</keyword>
<dbReference type="PANTHER" id="PTHR35793:SF2">
    <property type="entry name" value="INNER MEMBRANE PROTEIN YJIG"/>
    <property type="match status" value="1"/>
</dbReference>
<evidence type="ECO:0000313" key="3">
    <source>
        <dbReference type="EMBL" id="UTC24644.1"/>
    </source>
</evidence>
<dbReference type="EMBL" id="CP092900">
    <property type="protein sequence ID" value="UTC24644.1"/>
    <property type="molecule type" value="Genomic_DNA"/>
</dbReference>
<organism evidence="3 4">
    <name type="scientific">Candidatus Comchoanobacter bicostacola</name>
    <dbReference type="NCBI Taxonomy" id="2919598"/>
    <lineage>
        <taxon>Bacteria</taxon>
        <taxon>Pseudomonadati</taxon>
        <taxon>Pseudomonadota</taxon>
        <taxon>Gammaproteobacteria</taxon>
        <taxon>Candidatus Comchoanobacterales</taxon>
        <taxon>Candidatus Comchoanobacteraceae</taxon>
        <taxon>Candidatus Comchoanobacter</taxon>
    </lineage>
</organism>
<dbReference type="RefSeq" id="WP_258568429.1">
    <property type="nucleotide sequence ID" value="NZ_CP092900.1"/>
</dbReference>
<feature type="domain" description="Nucleoside transporter/FeoB GTPase Gate" evidence="2">
    <location>
        <begin position="42"/>
        <end position="143"/>
    </location>
</feature>
<name>A0ABY5DK33_9GAMM</name>
<reference evidence="3 4" key="1">
    <citation type="journal article" date="2022" name="Nat. Microbiol.">
        <title>The microbiome of a bacterivorous marine choanoflagellate contains a resource-demanding obligate bacterial associate.</title>
        <authorList>
            <person name="Needham D.M."/>
            <person name="Poirier C."/>
            <person name="Bachy C."/>
            <person name="George E.E."/>
            <person name="Wilken S."/>
            <person name="Yung C.C.M."/>
            <person name="Limardo A.J."/>
            <person name="Morando M."/>
            <person name="Sudek L."/>
            <person name="Malmstrom R.R."/>
            <person name="Keeling P.J."/>
            <person name="Santoro A.E."/>
            <person name="Worden A.Z."/>
        </authorList>
    </citation>
    <scope>NUCLEOTIDE SEQUENCE [LARGE SCALE GENOMIC DNA]</scope>
    <source>
        <strain evidence="3 4">Comchoano-1</strain>
    </source>
</reference>